<organism evidence="6 7">
    <name type="scientific">Alectoria fallacina</name>
    <dbReference type="NCBI Taxonomy" id="1903189"/>
    <lineage>
        <taxon>Eukaryota</taxon>
        <taxon>Fungi</taxon>
        <taxon>Dikarya</taxon>
        <taxon>Ascomycota</taxon>
        <taxon>Pezizomycotina</taxon>
        <taxon>Lecanoromycetes</taxon>
        <taxon>OSLEUM clade</taxon>
        <taxon>Lecanoromycetidae</taxon>
        <taxon>Lecanorales</taxon>
        <taxon>Lecanorineae</taxon>
        <taxon>Parmeliaceae</taxon>
        <taxon>Alectoria</taxon>
    </lineage>
</organism>
<evidence type="ECO:0000259" key="5">
    <source>
        <dbReference type="Pfam" id="PF17123"/>
    </source>
</evidence>
<feature type="domain" description="RING-type" evidence="5">
    <location>
        <begin position="7"/>
        <end position="26"/>
    </location>
</feature>
<feature type="compositionally biased region" description="Acidic residues" evidence="4">
    <location>
        <begin position="55"/>
        <end position="67"/>
    </location>
</feature>
<dbReference type="EMBL" id="CAJPDR010000222">
    <property type="protein sequence ID" value="CAF9926959.1"/>
    <property type="molecule type" value="Genomic_DNA"/>
</dbReference>
<sequence>MSIAICKPCQSLFVAPCSHVWHYKCIRPILNDHKSWPQFLCPNCRAVTDLEADIEDPEDGNWEDENGTELSPEMAPTHDTNDMITEQEEFEMGGEDDGLSNSASRLLSVRDDNRITPSVTTSSDPTNGAHTAPSLLTRRGARRISPPFSHPGDQSASKSASSAVQFLRPITPTQPLLGTEAFNESALRTPTTDMFIHDGPMTPTNNAGPFVFDGSAGRRVDSGLSERARNTSLDA</sequence>
<proteinExistence type="predicted"/>
<dbReference type="Gene3D" id="3.30.40.10">
    <property type="entry name" value="Zinc/RING finger domain, C3HC4 (zinc finger)"/>
    <property type="match status" value="1"/>
</dbReference>
<feature type="compositionally biased region" description="Polar residues" evidence="4">
    <location>
        <begin position="115"/>
        <end position="129"/>
    </location>
</feature>
<dbReference type="GO" id="GO:0006511">
    <property type="term" value="P:ubiquitin-dependent protein catabolic process"/>
    <property type="evidence" value="ECO:0007669"/>
    <property type="project" value="TreeGrafter"/>
</dbReference>
<dbReference type="GO" id="GO:0061630">
    <property type="term" value="F:ubiquitin protein ligase activity"/>
    <property type="evidence" value="ECO:0007669"/>
    <property type="project" value="TreeGrafter"/>
</dbReference>
<evidence type="ECO:0000256" key="3">
    <source>
        <dbReference type="ARBA" id="ARBA00022833"/>
    </source>
</evidence>
<reference evidence="6" key="1">
    <citation type="submission" date="2021-03" db="EMBL/GenBank/DDBJ databases">
        <authorList>
            <person name="Tagirdzhanova G."/>
        </authorList>
    </citation>
    <scope>NUCLEOTIDE SEQUENCE</scope>
</reference>
<dbReference type="GO" id="GO:0016567">
    <property type="term" value="P:protein ubiquitination"/>
    <property type="evidence" value="ECO:0007669"/>
    <property type="project" value="TreeGrafter"/>
</dbReference>
<evidence type="ECO:0000256" key="1">
    <source>
        <dbReference type="ARBA" id="ARBA00022723"/>
    </source>
</evidence>
<evidence type="ECO:0000313" key="6">
    <source>
        <dbReference type="EMBL" id="CAF9926959.1"/>
    </source>
</evidence>
<dbReference type="GO" id="GO:0008270">
    <property type="term" value="F:zinc ion binding"/>
    <property type="evidence" value="ECO:0007669"/>
    <property type="project" value="UniProtKB-KW"/>
</dbReference>
<evidence type="ECO:0000313" key="7">
    <source>
        <dbReference type="Proteomes" id="UP000664203"/>
    </source>
</evidence>
<dbReference type="GO" id="GO:0000151">
    <property type="term" value="C:ubiquitin ligase complex"/>
    <property type="evidence" value="ECO:0007669"/>
    <property type="project" value="TreeGrafter"/>
</dbReference>
<dbReference type="SUPFAM" id="SSF57850">
    <property type="entry name" value="RING/U-box"/>
    <property type="match status" value="1"/>
</dbReference>
<evidence type="ECO:0000256" key="4">
    <source>
        <dbReference type="SAM" id="MobiDB-lite"/>
    </source>
</evidence>
<keyword evidence="3" id="KW-0862">Zinc</keyword>
<keyword evidence="2" id="KW-0863">Zinc-finger</keyword>
<dbReference type="PANTHER" id="PTHR15067">
    <property type="entry name" value="E3 UBIQUITIN-PROTEIN LIGASE RNF8"/>
    <property type="match status" value="1"/>
</dbReference>
<dbReference type="GO" id="GO:0005829">
    <property type="term" value="C:cytosol"/>
    <property type="evidence" value="ECO:0007669"/>
    <property type="project" value="TreeGrafter"/>
</dbReference>
<accession>A0A8H3FLY1</accession>
<dbReference type="PANTHER" id="PTHR15067:SF7">
    <property type="entry name" value="E3 UBIQUITIN-PROTEIN LIGASE DMA1-RELATED"/>
    <property type="match status" value="1"/>
</dbReference>
<keyword evidence="7" id="KW-1185">Reference proteome</keyword>
<gene>
    <name evidence="6" type="ORF">ALECFALPRED_003589</name>
</gene>
<feature type="region of interest" description="Disordered" evidence="4">
    <location>
        <begin position="90"/>
        <end position="163"/>
    </location>
</feature>
<name>A0A8H3FLY1_9LECA</name>
<dbReference type="Proteomes" id="UP000664203">
    <property type="component" value="Unassembled WGS sequence"/>
</dbReference>
<comment type="caution">
    <text evidence="6">The sequence shown here is derived from an EMBL/GenBank/DDBJ whole genome shotgun (WGS) entry which is preliminary data.</text>
</comment>
<dbReference type="AlphaFoldDB" id="A0A8H3FLY1"/>
<evidence type="ECO:0000256" key="2">
    <source>
        <dbReference type="ARBA" id="ARBA00022771"/>
    </source>
</evidence>
<dbReference type="Pfam" id="PF17123">
    <property type="entry name" value="zf-RING_11"/>
    <property type="match status" value="1"/>
</dbReference>
<dbReference type="InterPro" id="IPR001841">
    <property type="entry name" value="Znf_RING"/>
</dbReference>
<keyword evidence="1" id="KW-0479">Metal-binding</keyword>
<protein>
    <recommendedName>
        <fullName evidence="5">RING-type domain-containing protein</fullName>
    </recommendedName>
</protein>
<dbReference type="OrthoDB" id="687730at2759"/>
<feature type="region of interest" description="Disordered" evidence="4">
    <location>
        <begin position="55"/>
        <end position="78"/>
    </location>
</feature>
<dbReference type="InterPro" id="IPR013083">
    <property type="entry name" value="Znf_RING/FYVE/PHD"/>
</dbReference>
<dbReference type="GO" id="GO:0032153">
    <property type="term" value="C:cell division site"/>
    <property type="evidence" value="ECO:0007669"/>
    <property type="project" value="TreeGrafter"/>
</dbReference>